<proteinExistence type="predicted"/>
<dbReference type="Proteomes" id="UP000594800">
    <property type="component" value="Chromosome"/>
</dbReference>
<keyword evidence="1" id="KW-0732">Signal</keyword>
<sequence>MKRILLTAVAAAVIAPHVAWAQPSHCPPGHARKGWCEPGVRYDRDDYRVIRDYGRYNLPPLRDGERYVIIDNQVVRVSDRTGDIIAVIGLASILLD</sequence>
<name>A0A7S9LV01_9RHOB</name>
<dbReference type="AlphaFoldDB" id="A0A7S9LV01"/>
<evidence type="ECO:0000256" key="1">
    <source>
        <dbReference type="SAM" id="SignalP"/>
    </source>
</evidence>
<feature type="signal peptide" evidence="1">
    <location>
        <begin position="1"/>
        <end position="21"/>
    </location>
</feature>
<keyword evidence="3" id="KW-1185">Reference proteome</keyword>
<feature type="chain" id="PRO_5032333066" evidence="1">
    <location>
        <begin position="22"/>
        <end position="96"/>
    </location>
</feature>
<reference evidence="2 3" key="1">
    <citation type="submission" date="2020-11" db="EMBL/GenBank/DDBJ databases">
        <title>Description of Pontivivens ytuae sp. nov. isolated from deep sea sediment of Mariana Trench.</title>
        <authorList>
            <person name="Wang Z."/>
            <person name="Sun Q.-L."/>
            <person name="Xu X.-D."/>
            <person name="Tang Y.-Z."/>
            <person name="Zhang J."/>
        </authorList>
    </citation>
    <scope>NUCLEOTIDE SEQUENCE [LARGE SCALE GENOMIC DNA]</scope>
    <source>
        <strain evidence="2 3">MT2928</strain>
    </source>
</reference>
<gene>
    <name evidence="2" type="ORF">I0K15_05675</name>
</gene>
<accession>A0A7S9LV01</accession>
<protein>
    <submittedName>
        <fullName evidence="2">RcnB family protein</fullName>
    </submittedName>
</protein>
<dbReference type="InterPro" id="IPR024572">
    <property type="entry name" value="RcnB"/>
</dbReference>
<evidence type="ECO:0000313" key="2">
    <source>
        <dbReference type="EMBL" id="QPH55230.1"/>
    </source>
</evidence>
<organism evidence="2 3">
    <name type="scientific">Pontivivens ytuae</name>
    <dbReference type="NCBI Taxonomy" id="2789856"/>
    <lineage>
        <taxon>Bacteria</taxon>
        <taxon>Pseudomonadati</taxon>
        <taxon>Pseudomonadota</taxon>
        <taxon>Alphaproteobacteria</taxon>
        <taxon>Rhodobacterales</taxon>
        <taxon>Paracoccaceae</taxon>
        <taxon>Pontivivens</taxon>
    </lineage>
</organism>
<dbReference type="RefSeq" id="WP_196104429.1">
    <property type="nucleotide sequence ID" value="NZ_CP064942.1"/>
</dbReference>
<dbReference type="EMBL" id="CP064942">
    <property type="protein sequence ID" value="QPH55230.1"/>
    <property type="molecule type" value="Genomic_DNA"/>
</dbReference>
<dbReference type="Pfam" id="PF11776">
    <property type="entry name" value="RcnB"/>
    <property type="match status" value="1"/>
</dbReference>
<dbReference type="KEGG" id="poz:I0K15_05675"/>
<evidence type="ECO:0000313" key="3">
    <source>
        <dbReference type="Proteomes" id="UP000594800"/>
    </source>
</evidence>
<dbReference type="Gene3D" id="3.10.450.160">
    <property type="entry name" value="inner membrane protein cigr"/>
    <property type="match status" value="1"/>
</dbReference>